<evidence type="ECO:0000256" key="2">
    <source>
        <dbReference type="ARBA" id="ARBA00022723"/>
    </source>
</evidence>
<feature type="domain" description="HAT C-terminal dimerisation" evidence="6">
    <location>
        <begin position="755"/>
        <end position="819"/>
    </location>
</feature>
<evidence type="ECO:0000259" key="6">
    <source>
        <dbReference type="Pfam" id="PF05699"/>
    </source>
</evidence>
<evidence type="ECO:0000313" key="8">
    <source>
        <dbReference type="Proteomes" id="UP000650833"/>
    </source>
</evidence>
<keyword evidence="2" id="KW-0479">Metal-binding</keyword>
<keyword evidence="5" id="KW-0539">Nucleus</keyword>
<organism evidence="7 8">
    <name type="scientific">Mucor plumbeus</name>
    <dbReference type="NCBI Taxonomy" id="97098"/>
    <lineage>
        <taxon>Eukaryota</taxon>
        <taxon>Fungi</taxon>
        <taxon>Fungi incertae sedis</taxon>
        <taxon>Mucoromycota</taxon>
        <taxon>Mucoromycotina</taxon>
        <taxon>Mucoromycetes</taxon>
        <taxon>Mucorales</taxon>
        <taxon>Mucorineae</taxon>
        <taxon>Mucoraceae</taxon>
        <taxon>Mucor</taxon>
    </lineage>
</organism>
<evidence type="ECO:0000256" key="3">
    <source>
        <dbReference type="ARBA" id="ARBA00022771"/>
    </source>
</evidence>
<comment type="caution">
    <text evidence="7">The sequence shown here is derived from an EMBL/GenBank/DDBJ whole genome shotgun (WGS) entry which is preliminary data.</text>
</comment>
<name>A0A8H7VBS2_9FUNG</name>
<dbReference type="GO" id="GO:0046983">
    <property type="term" value="F:protein dimerization activity"/>
    <property type="evidence" value="ECO:0007669"/>
    <property type="project" value="InterPro"/>
</dbReference>
<keyword evidence="8" id="KW-1185">Reference proteome</keyword>
<evidence type="ECO:0000256" key="1">
    <source>
        <dbReference type="ARBA" id="ARBA00004123"/>
    </source>
</evidence>
<evidence type="ECO:0000256" key="4">
    <source>
        <dbReference type="ARBA" id="ARBA00022833"/>
    </source>
</evidence>
<dbReference type="EMBL" id="JAEPRC010000110">
    <property type="protein sequence ID" value="KAG2208614.1"/>
    <property type="molecule type" value="Genomic_DNA"/>
</dbReference>
<gene>
    <name evidence="7" type="ORF">INT46_009156</name>
</gene>
<dbReference type="InterPro" id="IPR012337">
    <property type="entry name" value="RNaseH-like_sf"/>
</dbReference>
<dbReference type="InterPro" id="IPR052035">
    <property type="entry name" value="ZnF_BED_domain_contain"/>
</dbReference>
<dbReference type="InterPro" id="IPR008906">
    <property type="entry name" value="HATC_C_dom"/>
</dbReference>
<dbReference type="Pfam" id="PF05699">
    <property type="entry name" value="Dimer_Tnp_hAT"/>
    <property type="match status" value="1"/>
</dbReference>
<dbReference type="SUPFAM" id="SSF53098">
    <property type="entry name" value="Ribonuclease H-like"/>
    <property type="match status" value="1"/>
</dbReference>
<dbReference type="OrthoDB" id="3259198at2759"/>
<comment type="subcellular location">
    <subcellularLocation>
        <location evidence="1">Nucleus</location>
    </subcellularLocation>
</comment>
<dbReference type="GO" id="GO:0005634">
    <property type="term" value="C:nucleus"/>
    <property type="evidence" value="ECO:0007669"/>
    <property type="project" value="UniProtKB-SubCell"/>
</dbReference>
<keyword evidence="3" id="KW-0863">Zinc-finger</keyword>
<dbReference type="Proteomes" id="UP000650833">
    <property type="component" value="Unassembled WGS sequence"/>
</dbReference>
<evidence type="ECO:0000313" key="7">
    <source>
        <dbReference type="EMBL" id="KAG2208614.1"/>
    </source>
</evidence>
<dbReference type="GO" id="GO:0008270">
    <property type="term" value="F:zinc ion binding"/>
    <property type="evidence" value="ECO:0007669"/>
    <property type="project" value="UniProtKB-KW"/>
</dbReference>
<reference evidence="7" key="1">
    <citation type="submission" date="2020-12" db="EMBL/GenBank/DDBJ databases">
        <title>Metabolic potential, ecology and presence of endohyphal bacteria is reflected in genomic diversity of Mucoromycotina.</title>
        <authorList>
            <person name="Muszewska A."/>
            <person name="Okrasinska A."/>
            <person name="Steczkiewicz K."/>
            <person name="Drgas O."/>
            <person name="Orlowska M."/>
            <person name="Perlinska-Lenart U."/>
            <person name="Aleksandrzak-Piekarczyk T."/>
            <person name="Szatraj K."/>
            <person name="Zielenkiewicz U."/>
            <person name="Pilsyk S."/>
            <person name="Malc E."/>
            <person name="Mieczkowski P."/>
            <person name="Kruszewska J.S."/>
            <person name="Biernat P."/>
            <person name="Pawlowska J."/>
        </authorList>
    </citation>
    <scope>NUCLEOTIDE SEQUENCE</scope>
    <source>
        <strain evidence="7">CBS 226.32</strain>
    </source>
</reference>
<protein>
    <recommendedName>
        <fullName evidence="6">HAT C-terminal dimerisation domain-containing protein</fullName>
    </recommendedName>
</protein>
<accession>A0A8H7VBS2</accession>
<proteinExistence type="predicted"/>
<dbReference type="PANTHER" id="PTHR46481:SF10">
    <property type="entry name" value="ZINC FINGER BED DOMAIN-CONTAINING PROTEIN 39"/>
    <property type="match status" value="1"/>
</dbReference>
<dbReference type="AlphaFoldDB" id="A0A8H7VBS2"/>
<evidence type="ECO:0000256" key="5">
    <source>
        <dbReference type="ARBA" id="ARBA00023242"/>
    </source>
</evidence>
<keyword evidence="4" id="KW-0862">Zinc</keyword>
<dbReference type="PANTHER" id="PTHR46481">
    <property type="entry name" value="ZINC FINGER BED DOMAIN-CONTAINING PROTEIN 4"/>
    <property type="match status" value="1"/>
</dbReference>
<sequence>MSNKIDNNEFDFPQLVRTMSTVTTSTTNSLNIQFSEAIVLDEDQINAIKIHNNTSRETIISEINAIEYPIPSAGFPNTPETSTATSARAAISWWSSYGYGLRVDNLIYCTFNRKNTKISSKSMCTGRFESKGSQSSSITRHIIHKHKFTEERHIRFLELVNTSKETTPNWKTLYATEEKFSKMLFEEFTNPENQYAVESFMEAQRQFDSDKDISDFTRETFLNLLGSFIIANKLPISFTENNPTFSKIVGFCANMINNAKKMSPTARSTSATSVLTLPCTQTMKNNILAGFGNKYFMGLTCHFIDIKVWEPKQITLALRDIKYAAHTGENLAKFFLEVIDDYEIAEKVNCITTDNASNNLAMGDYLEVVSNERDNFRFEKNEQMIGCFNHIINLACQELIVKGLKSKAPPDTPNLYDMMKHMEKNQNDAECMNPIYRLRRGCIAIKLSNKLSQNFECYRDQMKLPDLTLLNDICIRWNSTKYMIDRFLLLEDAYVMTITGCPDENIRNLCSLTNNQILYIKKVNGLLSVFEYTTLWLSSQRYTTINRTIVLYNSLFDDLDTFEDDNRDDEVLVAACRISKEKLSKYYSRTDLSKIFACSTFLDPALKCDYWDYYINEEKLKNIDNVEDAEQESSNTIVMSTYEGNHYPENEMLLDSGSVLKVLGITKRRREYDEQHTNNNKNSINKKRKLMLDTILKDCSIWVKEKVSLNKEIDKYLKSDDEQQFGQKQLHCVVDASSNIDNATNHKLGLEFAKRPLLYWRMYSQKYPLLSIFAAKHLGICSTSVASERLFSQAKGFVNKERAKLEASTVEKYVLLNCWHRESV</sequence>